<dbReference type="HOGENOM" id="CLU_102489_0_1_10"/>
<keyword evidence="7" id="KW-1185">Reference proteome</keyword>
<comment type="function">
    <text evidence="5">Catalyzes the NADPH-dependent reduction of 7-cyano-7-deazaguanine (preQ0) to 7-aminomethyl-7-deazaguanine (preQ1).</text>
</comment>
<evidence type="ECO:0000256" key="4">
    <source>
        <dbReference type="ARBA" id="ARBA00023002"/>
    </source>
</evidence>
<feature type="binding site" evidence="5">
    <location>
        <begin position="71"/>
        <end position="73"/>
    </location>
    <ligand>
        <name>substrate</name>
    </ligand>
</feature>
<dbReference type="STRING" id="1562970.ING2E5B_1165"/>
<proteinExistence type="inferred from homology"/>
<gene>
    <name evidence="5 6" type="primary">queF</name>
    <name evidence="6" type="ORF">ING2E5B_1165</name>
</gene>
<dbReference type="GO" id="GO:0008616">
    <property type="term" value="P:tRNA queuosine(34) biosynthetic process"/>
    <property type="evidence" value="ECO:0007669"/>
    <property type="project" value="UniProtKB-UniRule"/>
</dbReference>
<dbReference type="InterPro" id="IPR050084">
    <property type="entry name" value="NADPH_dep_7-cyano-7-deazaG_red"/>
</dbReference>
<dbReference type="HAMAP" id="MF_00818">
    <property type="entry name" value="QueF_type1"/>
    <property type="match status" value="1"/>
</dbReference>
<dbReference type="PANTHER" id="PTHR34354:SF1">
    <property type="entry name" value="NADPH-DEPENDENT 7-CYANO-7-DEAZAGUANINE REDUCTASE"/>
    <property type="match status" value="1"/>
</dbReference>
<dbReference type="GO" id="GO:0005737">
    <property type="term" value="C:cytoplasm"/>
    <property type="evidence" value="ECO:0007669"/>
    <property type="project" value="UniProtKB-SubCell"/>
</dbReference>
<keyword evidence="1 5" id="KW-0963">Cytoplasm</keyword>
<dbReference type="NCBIfam" id="TIGR03139">
    <property type="entry name" value="QueF-II"/>
    <property type="match status" value="1"/>
</dbReference>
<dbReference type="InterPro" id="IPR016856">
    <property type="entry name" value="QueF_type1"/>
</dbReference>
<dbReference type="PANTHER" id="PTHR34354">
    <property type="entry name" value="NADPH-DEPENDENT 7-CYANO-7-DEAZAGUANINE REDUCTASE"/>
    <property type="match status" value="1"/>
</dbReference>
<comment type="pathway">
    <text evidence="5">tRNA modification; tRNA-queuosine biosynthesis.</text>
</comment>
<dbReference type="PATRIC" id="fig|1562970.3.peg.1153"/>
<dbReference type="EC" id="1.7.1.13" evidence="5"/>
<evidence type="ECO:0000256" key="3">
    <source>
        <dbReference type="ARBA" id="ARBA00022857"/>
    </source>
</evidence>
<sequence length="152" mass="17591">MEIKGLSHLGGKTEYKQDYAPEMLEAFENKHQGNDYWVTFDCPEFTSLCPITGQPDFATIRIDYIPDVKMVESKSLKLYLFSFRNHGAFHEDCINIIMKDLINLMNPKYIEVTGIFTPRGGISIYPYANWGREGTKYEKMAEERLLNHSIPL</sequence>
<comment type="catalytic activity">
    <reaction evidence="5">
        <text>7-aminomethyl-7-carbaguanine + 2 NADP(+) = 7-cyano-7-carbaguanine + 2 NADPH + 3 H(+)</text>
        <dbReference type="Rhea" id="RHEA:13409"/>
        <dbReference type="ChEBI" id="CHEBI:15378"/>
        <dbReference type="ChEBI" id="CHEBI:45075"/>
        <dbReference type="ChEBI" id="CHEBI:57783"/>
        <dbReference type="ChEBI" id="CHEBI:58349"/>
        <dbReference type="ChEBI" id="CHEBI:58703"/>
        <dbReference type="EC" id="1.7.1.13"/>
    </reaction>
</comment>
<dbReference type="Proteomes" id="UP000032417">
    <property type="component" value="Chromosome 1"/>
</dbReference>
<organism evidence="6 7">
    <name type="scientific">Fermentimonas caenicola</name>
    <dbReference type="NCBI Taxonomy" id="1562970"/>
    <lineage>
        <taxon>Bacteria</taxon>
        <taxon>Pseudomonadati</taxon>
        <taxon>Bacteroidota</taxon>
        <taxon>Bacteroidia</taxon>
        <taxon>Bacteroidales</taxon>
        <taxon>Dysgonomonadaceae</taxon>
        <taxon>Fermentimonas</taxon>
    </lineage>
</organism>
<comment type="subcellular location">
    <subcellularLocation>
        <location evidence="5">Cytoplasm</location>
    </subcellularLocation>
</comment>
<evidence type="ECO:0000256" key="1">
    <source>
        <dbReference type="ARBA" id="ARBA00022490"/>
    </source>
</evidence>
<name>A0A098C1V1_9BACT</name>
<comment type="similarity">
    <text evidence="5">Belongs to the GTP cyclohydrolase I family. QueF type 1 subfamily.</text>
</comment>
<dbReference type="AlphaFoldDB" id="A0A098C1V1"/>
<dbReference type="GO" id="GO:0033739">
    <property type="term" value="F:preQ1 synthase activity"/>
    <property type="evidence" value="ECO:0007669"/>
    <property type="project" value="UniProtKB-UniRule"/>
</dbReference>
<evidence type="ECO:0000313" key="6">
    <source>
        <dbReference type="EMBL" id="CEA15917.1"/>
    </source>
</evidence>
<protein>
    <recommendedName>
        <fullName evidence="5">NADPH-dependent 7-cyano-7-deazaguanine reductase</fullName>
        <ecNumber evidence="5">1.7.1.13</ecNumber>
    </recommendedName>
    <alternativeName>
        <fullName evidence="5">7-cyano-7-carbaguanine reductase</fullName>
    </alternativeName>
    <alternativeName>
        <fullName evidence="5">NADPH-dependent nitrile oxidoreductase</fullName>
    </alternativeName>
    <alternativeName>
        <fullName evidence="5">PreQ(0) reductase</fullName>
    </alternativeName>
</protein>
<evidence type="ECO:0000256" key="5">
    <source>
        <dbReference type="HAMAP-Rule" id="MF_00818"/>
    </source>
</evidence>
<dbReference type="Pfam" id="PF14489">
    <property type="entry name" value="QueF"/>
    <property type="match status" value="1"/>
</dbReference>
<dbReference type="UniPathway" id="UPA00392"/>
<dbReference type="SUPFAM" id="SSF55620">
    <property type="entry name" value="Tetrahydrobiopterin biosynthesis enzymes-like"/>
    <property type="match status" value="1"/>
</dbReference>
<evidence type="ECO:0000313" key="7">
    <source>
        <dbReference type="Proteomes" id="UP000032417"/>
    </source>
</evidence>
<accession>A0A098C1V1</accession>
<dbReference type="EMBL" id="LN515532">
    <property type="protein sequence ID" value="CEA15917.1"/>
    <property type="molecule type" value="Genomic_DNA"/>
</dbReference>
<feature type="active site" description="Thioimide intermediate" evidence="5">
    <location>
        <position position="49"/>
    </location>
</feature>
<keyword evidence="3 5" id="KW-0521">NADP</keyword>
<keyword evidence="2 5" id="KW-0671">Queuosine biosynthesis</keyword>
<dbReference type="InterPro" id="IPR043133">
    <property type="entry name" value="GTP-CH-I_C/QueF"/>
</dbReference>
<dbReference type="OrthoDB" id="9795077at2"/>
<dbReference type="KEGG" id="pbt:ING2E5B_1165"/>
<dbReference type="InterPro" id="IPR029500">
    <property type="entry name" value="QueF"/>
</dbReference>
<dbReference type="Gene3D" id="3.30.1130.10">
    <property type="match status" value="1"/>
</dbReference>
<evidence type="ECO:0000256" key="2">
    <source>
        <dbReference type="ARBA" id="ARBA00022785"/>
    </source>
</evidence>
<feature type="binding site" evidence="5">
    <location>
        <begin position="90"/>
        <end position="91"/>
    </location>
    <ligand>
        <name>substrate</name>
    </ligand>
</feature>
<dbReference type="PIRSF" id="PIRSF027377">
    <property type="entry name" value="Nitrile_oxidored_QueF"/>
    <property type="match status" value="1"/>
</dbReference>
<keyword evidence="4 5" id="KW-0560">Oxidoreductase</keyword>
<reference evidence="6 7" key="1">
    <citation type="submission" date="2014-08" db="EMBL/GenBank/DDBJ databases">
        <authorList>
            <person name="Wibberg D."/>
        </authorList>
    </citation>
    <scope>NUCLEOTIDE SEQUENCE [LARGE SCALE GENOMIC DNA]</scope>
    <source>
        <strain evidence="7">ING2-E5B</strain>
    </source>
</reference>
<feature type="active site" description="Proton donor" evidence="5">
    <location>
        <position position="56"/>
    </location>
</feature>